<reference evidence="4 6" key="1">
    <citation type="submission" date="2015-12" db="EMBL/GenBank/DDBJ databases">
        <title>The genome of Folsomia candida.</title>
        <authorList>
            <person name="Faddeeva A."/>
            <person name="Derks M.F."/>
            <person name="Anvar Y."/>
            <person name="Smit S."/>
            <person name="Van Straalen N."/>
            <person name="Roelofs D."/>
        </authorList>
    </citation>
    <scope>NUCLEOTIDE SEQUENCE [LARGE SCALE GENOMIC DNA]</scope>
    <source>
        <strain evidence="4 6">VU population</strain>
        <tissue evidence="4">Whole body</tissue>
    </source>
</reference>
<gene>
    <name evidence="5" type="ORF">Fcan01_11445</name>
    <name evidence="4" type="ORF">Fcan01_11446</name>
</gene>
<organism evidence="4 6">
    <name type="scientific">Folsomia candida</name>
    <name type="common">Springtail</name>
    <dbReference type="NCBI Taxonomy" id="158441"/>
    <lineage>
        <taxon>Eukaryota</taxon>
        <taxon>Metazoa</taxon>
        <taxon>Ecdysozoa</taxon>
        <taxon>Arthropoda</taxon>
        <taxon>Hexapoda</taxon>
        <taxon>Collembola</taxon>
        <taxon>Entomobryomorpha</taxon>
        <taxon>Isotomoidea</taxon>
        <taxon>Isotomidae</taxon>
        <taxon>Proisotominae</taxon>
        <taxon>Folsomia</taxon>
    </lineage>
</organism>
<dbReference type="EMBL" id="LNIX01000005">
    <property type="protein sequence ID" value="OXA55013.1"/>
    <property type="molecule type" value="Genomic_DNA"/>
</dbReference>
<feature type="compositionally biased region" description="Basic and acidic residues" evidence="2">
    <location>
        <begin position="92"/>
        <end position="109"/>
    </location>
</feature>
<keyword evidence="1" id="KW-0479">Metal-binding</keyword>
<dbReference type="GO" id="GO:0008270">
    <property type="term" value="F:zinc ion binding"/>
    <property type="evidence" value="ECO:0007669"/>
    <property type="project" value="UniProtKB-KW"/>
</dbReference>
<sequence length="247" mass="28155">MAYNCSRCPRYFNSKEALSSHETGFHKISFFDSGGSETNMDSANESNESSPEDEPRTVRKRRTRANTNSRRKRHRRDSSSDASTDAGESSDDEPKTKREGRTKRSTDYSRKRHRRDSSSNTASDVEESDNDTESQPSGTSYDSDECSEVRRLHKPSRVDFWCKPLVEYQIRGIELMLKNEDLTNMCTKLMEHLELPQTREQKMMTFGEHVKDVIASIVEAANNGEMNVTRKILVAIVELSSDVPVAE</sequence>
<accession>A0A226EBU5</accession>
<proteinExistence type="predicted"/>
<protein>
    <recommendedName>
        <fullName evidence="3">C2H2-type domain-containing protein</fullName>
    </recommendedName>
</protein>
<feature type="region of interest" description="Disordered" evidence="2">
    <location>
        <begin position="27"/>
        <end position="148"/>
    </location>
</feature>
<dbReference type="InterPro" id="IPR013087">
    <property type="entry name" value="Znf_C2H2_type"/>
</dbReference>
<feature type="domain" description="C2H2-type" evidence="3">
    <location>
        <begin position="3"/>
        <end position="26"/>
    </location>
</feature>
<evidence type="ECO:0000256" key="2">
    <source>
        <dbReference type="SAM" id="MobiDB-lite"/>
    </source>
</evidence>
<name>A0A226EBU5_FOLCA</name>
<evidence type="ECO:0000313" key="5">
    <source>
        <dbReference type="EMBL" id="OXA55016.1"/>
    </source>
</evidence>
<dbReference type="Proteomes" id="UP000198287">
    <property type="component" value="Unassembled WGS sequence"/>
</dbReference>
<keyword evidence="1" id="KW-0863">Zinc-finger</keyword>
<evidence type="ECO:0000256" key="1">
    <source>
        <dbReference type="PROSITE-ProRule" id="PRU00042"/>
    </source>
</evidence>
<evidence type="ECO:0000259" key="3">
    <source>
        <dbReference type="PROSITE" id="PS50157"/>
    </source>
</evidence>
<evidence type="ECO:0000313" key="6">
    <source>
        <dbReference type="Proteomes" id="UP000198287"/>
    </source>
</evidence>
<dbReference type="PROSITE" id="PS00028">
    <property type="entry name" value="ZINC_FINGER_C2H2_1"/>
    <property type="match status" value="1"/>
</dbReference>
<feature type="compositionally biased region" description="Basic residues" evidence="2">
    <location>
        <begin position="58"/>
        <end position="76"/>
    </location>
</feature>
<dbReference type="PROSITE" id="PS50157">
    <property type="entry name" value="ZINC_FINGER_C2H2_2"/>
    <property type="match status" value="1"/>
</dbReference>
<keyword evidence="1" id="KW-0862">Zinc</keyword>
<dbReference type="AlphaFoldDB" id="A0A226EBU5"/>
<keyword evidence="6" id="KW-1185">Reference proteome</keyword>
<comment type="caution">
    <text evidence="4">The sequence shown here is derived from an EMBL/GenBank/DDBJ whole genome shotgun (WGS) entry which is preliminary data.</text>
</comment>
<dbReference type="EMBL" id="LNIX01000005">
    <property type="protein sequence ID" value="OXA55016.1"/>
    <property type="molecule type" value="Genomic_DNA"/>
</dbReference>
<evidence type="ECO:0000313" key="4">
    <source>
        <dbReference type="EMBL" id="OXA55013.1"/>
    </source>
</evidence>